<dbReference type="AlphaFoldDB" id="A0A177C0M0"/>
<name>A0A177C0M0_9PLEO</name>
<feature type="non-terminal residue" evidence="2">
    <location>
        <position position="118"/>
    </location>
</feature>
<keyword evidence="3" id="KW-1185">Reference proteome</keyword>
<proteinExistence type="predicted"/>
<dbReference type="OrthoDB" id="3797698at2759"/>
<evidence type="ECO:0000313" key="3">
    <source>
        <dbReference type="Proteomes" id="UP000077069"/>
    </source>
</evidence>
<sequence length="118" mass="13691">FEEETILKSFETTGISLFDPEVILRRFKKTTQDDNQGSRESSKKDAQKLRRSLHHISAKVQLLHHENAGLREALAIKTKHKKNVKPLDLQQRQEYHGGAVFWSSSKVRKARVRQSVKE</sequence>
<dbReference type="RefSeq" id="XP_018030622.1">
    <property type="nucleotide sequence ID" value="XM_018173520.1"/>
</dbReference>
<reference evidence="2 3" key="1">
    <citation type="submission" date="2016-05" db="EMBL/GenBank/DDBJ databases">
        <title>Comparative analysis of secretome profiles of manganese(II)-oxidizing ascomycete fungi.</title>
        <authorList>
            <consortium name="DOE Joint Genome Institute"/>
            <person name="Zeiner C.A."/>
            <person name="Purvine S.O."/>
            <person name="Zink E.M."/>
            <person name="Wu S."/>
            <person name="Pasa-Tolic L."/>
            <person name="Chaput D.L."/>
            <person name="Haridas S."/>
            <person name="Grigoriev I.V."/>
            <person name="Santelli C.M."/>
            <person name="Hansel C.M."/>
        </authorList>
    </citation>
    <scope>NUCLEOTIDE SEQUENCE [LARGE SCALE GENOMIC DNA]</scope>
    <source>
        <strain evidence="2 3">AP3s5-JAC2a</strain>
    </source>
</reference>
<dbReference type="EMBL" id="KV441560">
    <property type="protein sequence ID" value="OAG00257.1"/>
    <property type="molecule type" value="Genomic_DNA"/>
</dbReference>
<gene>
    <name evidence="2" type="ORF">CC84DRAFT_1054094</name>
</gene>
<feature type="non-terminal residue" evidence="2">
    <location>
        <position position="1"/>
    </location>
</feature>
<dbReference type="InParanoid" id="A0A177C0M0"/>
<organism evidence="2 3">
    <name type="scientific">Paraphaeosphaeria sporulosa</name>
    <dbReference type="NCBI Taxonomy" id="1460663"/>
    <lineage>
        <taxon>Eukaryota</taxon>
        <taxon>Fungi</taxon>
        <taxon>Dikarya</taxon>
        <taxon>Ascomycota</taxon>
        <taxon>Pezizomycotina</taxon>
        <taxon>Dothideomycetes</taxon>
        <taxon>Pleosporomycetidae</taxon>
        <taxon>Pleosporales</taxon>
        <taxon>Massarineae</taxon>
        <taxon>Didymosphaeriaceae</taxon>
        <taxon>Paraphaeosphaeria</taxon>
    </lineage>
</organism>
<feature type="compositionally biased region" description="Basic and acidic residues" evidence="1">
    <location>
        <begin position="30"/>
        <end position="48"/>
    </location>
</feature>
<feature type="region of interest" description="Disordered" evidence="1">
    <location>
        <begin position="29"/>
        <end position="50"/>
    </location>
</feature>
<accession>A0A177C0M0</accession>
<evidence type="ECO:0000313" key="2">
    <source>
        <dbReference type="EMBL" id="OAG00257.1"/>
    </source>
</evidence>
<dbReference type="GeneID" id="28757006"/>
<dbReference type="Proteomes" id="UP000077069">
    <property type="component" value="Unassembled WGS sequence"/>
</dbReference>
<protein>
    <submittedName>
        <fullName evidence="2">Uncharacterized protein</fullName>
    </submittedName>
</protein>
<evidence type="ECO:0000256" key="1">
    <source>
        <dbReference type="SAM" id="MobiDB-lite"/>
    </source>
</evidence>